<dbReference type="KEGG" id="pavi:110760225"/>
<evidence type="ECO:0000256" key="3">
    <source>
        <dbReference type="ARBA" id="ARBA00022630"/>
    </source>
</evidence>
<comment type="cofactor">
    <cofactor evidence="1">
        <name>FAD</name>
        <dbReference type="ChEBI" id="CHEBI:57692"/>
    </cofactor>
</comment>
<keyword evidence="4" id="KW-0732">Signal</keyword>
<name>A0A6P5SVK4_PRUAV</name>
<keyword evidence="5" id="KW-0274">FAD</keyword>
<dbReference type="SUPFAM" id="SSF56176">
    <property type="entry name" value="FAD-binding/transporter-associated domain-like"/>
    <property type="match status" value="1"/>
</dbReference>
<dbReference type="FunFam" id="3.30.43.10:FF:000004">
    <property type="entry name" value="Berberine bridge enzyme-like 15"/>
    <property type="match status" value="1"/>
</dbReference>
<evidence type="ECO:0000259" key="8">
    <source>
        <dbReference type="PROSITE" id="PS51387"/>
    </source>
</evidence>
<sequence>MSEILYQVLFLDILFHVVVDILELYAFHSSNCTGEMNMEIFKLLPLLFIFFNPVWSTTSNSATESFLQCFTSHIQNFNSSSKIILLKSSSAYSSVVQSSIQNLRFLNTSISKPEAIIYPFHDSHVQAAVICSKTNGILIRIRSGGHDYEGQSYVSRAPFVIIDLFNLRSIDVDIENESAWVESGATLGELYYRIAEKSKAYGFPAGSCPTMGVGGHISGGGFGTILRKYGLAADNVIDARIVDVNGRVLDRKSMGEELFWAIRGGGGSSFGVIVAWKLRLVPVPPSVTVFSISKTTEQGATKLLSKWQNIADKFHEDLFLHTVIGVGNKAGTNGGKTIVIEFSSLFLGPVEKLLLLMQGNFPELSVNRSDCTEMSWIESVLYFASISINESEALLNRTQQSKSFFKAKSDYVNEPISEAGLEGLWQRLIEVGAYLILTPYGGRMSEISNSEIPFPHRSGNLFKIQYMVTWDDDKETEKNIGMMRELYGYLAPYVSKSPRAAYLNYKDLDLGRNKDANTSYAQASIWGLSYFKNNFRRLAQVKTLVDPGNFFRDEQSIPVYPSGKK</sequence>
<evidence type="ECO:0000256" key="1">
    <source>
        <dbReference type="ARBA" id="ARBA00001974"/>
    </source>
</evidence>
<gene>
    <name evidence="10" type="primary">LOC110760225</name>
</gene>
<dbReference type="Pfam" id="PF01565">
    <property type="entry name" value="FAD_binding_4"/>
    <property type="match status" value="1"/>
</dbReference>
<dbReference type="Gene3D" id="3.30.43.10">
    <property type="entry name" value="Uridine Diphospho-n-acetylenolpyruvylglucosamine Reductase, domain 2"/>
    <property type="match status" value="1"/>
</dbReference>
<dbReference type="GO" id="GO:0016491">
    <property type="term" value="F:oxidoreductase activity"/>
    <property type="evidence" value="ECO:0007669"/>
    <property type="project" value="InterPro"/>
</dbReference>
<dbReference type="InterPro" id="IPR016166">
    <property type="entry name" value="FAD-bd_PCMH"/>
</dbReference>
<comment type="similarity">
    <text evidence="2">Belongs to the oxygen-dependent FAD-linked oxidoreductase family.</text>
</comment>
<protein>
    <submittedName>
        <fullName evidence="10">Berberine bridge enzyme-like 8</fullName>
    </submittedName>
</protein>
<dbReference type="InterPro" id="IPR016169">
    <property type="entry name" value="FAD-bd_PCMH_sub2"/>
</dbReference>
<dbReference type="GO" id="GO:0071949">
    <property type="term" value="F:FAD binding"/>
    <property type="evidence" value="ECO:0007669"/>
    <property type="project" value="InterPro"/>
</dbReference>
<dbReference type="AlphaFoldDB" id="A0A6P5SVK4"/>
<keyword evidence="6" id="KW-1015">Disulfide bond</keyword>
<evidence type="ECO:0000313" key="10">
    <source>
        <dbReference type="RefSeq" id="XP_021818152.1"/>
    </source>
</evidence>
<dbReference type="GO" id="GO:1901696">
    <property type="term" value="P:cannabinoid biosynthetic process"/>
    <property type="evidence" value="ECO:0007669"/>
    <property type="project" value="UniProtKB-ARBA"/>
</dbReference>
<keyword evidence="7" id="KW-0325">Glycoprotein</keyword>
<evidence type="ECO:0000256" key="2">
    <source>
        <dbReference type="ARBA" id="ARBA00005466"/>
    </source>
</evidence>
<proteinExistence type="inferred from homology"/>
<evidence type="ECO:0000256" key="4">
    <source>
        <dbReference type="ARBA" id="ARBA00022729"/>
    </source>
</evidence>
<dbReference type="InterPro" id="IPR012951">
    <property type="entry name" value="BBE"/>
</dbReference>
<evidence type="ECO:0000256" key="7">
    <source>
        <dbReference type="ARBA" id="ARBA00023180"/>
    </source>
</evidence>
<dbReference type="InterPro" id="IPR016167">
    <property type="entry name" value="FAD-bd_PCMH_sub1"/>
</dbReference>
<organism evidence="9 10">
    <name type="scientific">Prunus avium</name>
    <name type="common">Cherry</name>
    <name type="synonym">Cerasus avium</name>
    <dbReference type="NCBI Taxonomy" id="42229"/>
    <lineage>
        <taxon>Eukaryota</taxon>
        <taxon>Viridiplantae</taxon>
        <taxon>Streptophyta</taxon>
        <taxon>Embryophyta</taxon>
        <taxon>Tracheophyta</taxon>
        <taxon>Spermatophyta</taxon>
        <taxon>Magnoliopsida</taxon>
        <taxon>eudicotyledons</taxon>
        <taxon>Gunneridae</taxon>
        <taxon>Pentapetalae</taxon>
        <taxon>rosids</taxon>
        <taxon>fabids</taxon>
        <taxon>Rosales</taxon>
        <taxon>Rosaceae</taxon>
        <taxon>Amygdaloideae</taxon>
        <taxon>Amygdaleae</taxon>
        <taxon>Prunus</taxon>
    </lineage>
</organism>
<dbReference type="Gene3D" id="3.40.462.20">
    <property type="match status" value="1"/>
</dbReference>
<dbReference type="InterPro" id="IPR006094">
    <property type="entry name" value="Oxid_FAD_bind_N"/>
</dbReference>
<feature type="domain" description="FAD-binding PCMH-type" evidence="8">
    <location>
        <begin position="109"/>
        <end position="283"/>
    </location>
</feature>
<dbReference type="PROSITE" id="PS51387">
    <property type="entry name" value="FAD_PCMH"/>
    <property type="match status" value="1"/>
</dbReference>
<dbReference type="Pfam" id="PF08031">
    <property type="entry name" value="BBE"/>
    <property type="match status" value="1"/>
</dbReference>
<reference evidence="10" key="1">
    <citation type="submission" date="2025-08" db="UniProtKB">
        <authorList>
            <consortium name="RefSeq"/>
        </authorList>
    </citation>
    <scope>IDENTIFICATION</scope>
</reference>
<keyword evidence="3" id="KW-0285">Flavoprotein</keyword>
<dbReference type="InterPro" id="IPR036318">
    <property type="entry name" value="FAD-bd_PCMH-like_sf"/>
</dbReference>
<dbReference type="PANTHER" id="PTHR32448">
    <property type="entry name" value="OS08G0158400 PROTEIN"/>
    <property type="match status" value="1"/>
</dbReference>
<accession>A0A6P5SVK4</accession>
<dbReference type="RefSeq" id="XP_021818152.1">
    <property type="nucleotide sequence ID" value="XM_021962460.1"/>
</dbReference>
<keyword evidence="9" id="KW-1185">Reference proteome</keyword>
<evidence type="ECO:0000256" key="5">
    <source>
        <dbReference type="ARBA" id="ARBA00022827"/>
    </source>
</evidence>
<dbReference type="Gene3D" id="3.30.465.10">
    <property type="match status" value="1"/>
</dbReference>
<evidence type="ECO:0000313" key="9">
    <source>
        <dbReference type="Proteomes" id="UP000515124"/>
    </source>
</evidence>
<dbReference type="GeneID" id="110760225"/>
<evidence type="ECO:0000256" key="6">
    <source>
        <dbReference type="ARBA" id="ARBA00023157"/>
    </source>
</evidence>
<dbReference type="Proteomes" id="UP000515124">
    <property type="component" value="Unplaced"/>
</dbReference>